<keyword evidence="1" id="KW-0732">Signal</keyword>
<proteinExistence type="predicted"/>
<organism evidence="2 3">
    <name type="scientific">Cercopithifilaria johnstoni</name>
    <dbReference type="NCBI Taxonomy" id="2874296"/>
    <lineage>
        <taxon>Eukaryota</taxon>
        <taxon>Metazoa</taxon>
        <taxon>Ecdysozoa</taxon>
        <taxon>Nematoda</taxon>
        <taxon>Chromadorea</taxon>
        <taxon>Rhabditida</taxon>
        <taxon>Spirurina</taxon>
        <taxon>Spiruromorpha</taxon>
        <taxon>Filarioidea</taxon>
        <taxon>Onchocercidae</taxon>
        <taxon>Cercopithifilaria</taxon>
    </lineage>
</organism>
<reference evidence="2" key="1">
    <citation type="submission" date="2021-09" db="EMBL/GenBank/DDBJ databases">
        <authorList>
            <consortium name="Pathogen Informatics"/>
        </authorList>
    </citation>
    <scope>NUCLEOTIDE SEQUENCE</scope>
</reference>
<protein>
    <recommendedName>
        <fullName evidence="4">Saposin B-type domain-containing protein</fullName>
    </recommendedName>
</protein>
<dbReference type="Proteomes" id="UP000746747">
    <property type="component" value="Unassembled WGS sequence"/>
</dbReference>
<evidence type="ECO:0000313" key="2">
    <source>
        <dbReference type="EMBL" id="CAG9537473.1"/>
    </source>
</evidence>
<keyword evidence="3" id="KW-1185">Reference proteome</keyword>
<sequence length="183" mass="20735">MNVLLLIVANFVYIYAHEKEADIDSMPNDIVCPLCIALIKKFQQTTPQYLDYKKVLCQSISAKNRKRYHFCIESFNETTVEELKSLSAEDLCRNQKLCPIHYKEVLLIANTDKTDFPTIPALTDTESKNAKKYDILKTIADILAGNVGTSNRKNLTLHINMQFRKSQPDGMAASENQTTSGLK</sequence>
<evidence type="ECO:0000313" key="3">
    <source>
        <dbReference type="Proteomes" id="UP000746747"/>
    </source>
</evidence>
<dbReference type="AlphaFoldDB" id="A0A8J2MR99"/>
<dbReference type="EMBL" id="CAKAEH010001549">
    <property type="protein sequence ID" value="CAG9537473.1"/>
    <property type="molecule type" value="Genomic_DNA"/>
</dbReference>
<comment type="caution">
    <text evidence="2">The sequence shown here is derived from an EMBL/GenBank/DDBJ whole genome shotgun (WGS) entry which is preliminary data.</text>
</comment>
<name>A0A8J2MR99_9BILA</name>
<evidence type="ECO:0008006" key="4">
    <source>
        <dbReference type="Google" id="ProtNLM"/>
    </source>
</evidence>
<feature type="chain" id="PRO_5035159067" description="Saposin B-type domain-containing protein" evidence="1">
    <location>
        <begin position="17"/>
        <end position="183"/>
    </location>
</feature>
<gene>
    <name evidence="2" type="ORF">CJOHNSTONI_LOCUS7283</name>
</gene>
<feature type="signal peptide" evidence="1">
    <location>
        <begin position="1"/>
        <end position="16"/>
    </location>
</feature>
<dbReference type="OrthoDB" id="5847119at2759"/>
<accession>A0A8J2MR99</accession>
<evidence type="ECO:0000256" key="1">
    <source>
        <dbReference type="SAM" id="SignalP"/>
    </source>
</evidence>